<accession>A0ABP0G091</accession>
<name>A0ABP0G091_CLALP</name>
<comment type="caution">
    <text evidence="1">The sequence shown here is derived from an EMBL/GenBank/DDBJ whole genome shotgun (WGS) entry which is preliminary data.</text>
</comment>
<dbReference type="Proteomes" id="UP001642483">
    <property type="component" value="Unassembled WGS sequence"/>
</dbReference>
<organism evidence="1 2">
    <name type="scientific">Clavelina lepadiformis</name>
    <name type="common">Light-bulb sea squirt</name>
    <name type="synonym">Ascidia lepadiformis</name>
    <dbReference type="NCBI Taxonomy" id="159417"/>
    <lineage>
        <taxon>Eukaryota</taxon>
        <taxon>Metazoa</taxon>
        <taxon>Chordata</taxon>
        <taxon>Tunicata</taxon>
        <taxon>Ascidiacea</taxon>
        <taxon>Aplousobranchia</taxon>
        <taxon>Clavelinidae</taxon>
        <taxon>Clavelina</taxon>
    </lineage>
</organism>
<sequence length="99" mass="11384">MKTGKTASVLPRSHTQLYTQNLCRDKACLLYTCQIFNDKTVAALSTLKDKLGINEGTIIFVKLITDWFHMMNVKDRYSGINMRNECRQPWTSPLLTLKT</sequence>
<dbReference type="EMBL" id="CAWYQH010000099">
    <property type="protein sequence ID" value="CAK8685253.1"/>
    <property type="molecule type" value="Genomic_DNA"/>
</dbReference>
<evidence type="ECO:0000313" key="1">
    <source>
        <dbReference type="EMBL" id="CAK8685253.1"/>
    </source>
</evidence>
<proteinExistence type="predicted"/>
<reference evidence="1 2" key="1">
    <citation type="submission" date="2024-02" db="EMBL/GenBank/DDBJ databases">
        <authorList>
            <person name="Daric V."/>
            <person name="Darras S."/>
        </authorList>
    </citation>
    <scope>NUCLEOTIDE SEQUENCE [LARGE SCALE GENOMIC DNA]</scope>
</reference>
<gene>
    <name evidence="1" type="ORF">CVLEPA_LOCUS16393</name>
</gene>
<evidence type="ECO:0000313" key="2">
    <source>
        <dbReference type="Proteomes" id="UP001642483"/>
    </source>
</evidence>
<protein>
    <submittedName>
        <fullName evidence="1">Uncharacterized protein</fullName>
    </submittedName>
</protein>
<keyword evidence="2" id="KW-1185">Reference proteome</keyword>